<sequence>MFFTSKITPRFTKFASSSLVLALTAGALSGCTDGYNPNSRALGGGLLGGGTGAAIGALAGGGRGAAIGALAGGALGATAGAVTTPNRNGYSNYPQGGYNQSGQYYQQPAAPSTACPANMVCTPRATYAQPNYGYGY</sequence>
<evidence type="ECO:0000313" key="2">
    <source>
        <dbReference type="EMBL" id="GBR53586.1"/>
    </source>
</evidence>
<proteinExistence type="predicted"/>
<keyword evidence="3" id="KW-1185">Reference proteome</keyword>
<evidence type="ECO:0000256" key="1">
    <source>
        <dbReference type="SAM" id="SignalP"/>
    </source>
</evidence>
<dbReference type="EMBL" id="BAQC01000036">
    <property type="protein sequence ID" value="GBR53586.1"/>
    <property type="molecule type" value="Genomic_DNA"/>
</dbReference>
<dbReference type="Proteomes" id="UP001062632">
    <property type="component" value="Unassembled WGS sequence"/>
</dbReference>
<organism evidence="2 3">
    <name type="scientific">Neokomagataea thailandica NBRC 106555</name>
    <dbReference type="NCBI Taxonomy" id="1223520"/>
    <lineage>
        <taxon>Bacteria</taxon>
        <taxon>Pseudomonadati</taxon>
        <taxon>Pseudomonadota</taxon>
        <taxon>Alphaproteobacteria</taxon>
        <taxon>Acetobacterales</taxon>
        <taxon>Acetobacteraceae</taxon>
        <taxon>Neokomagataea</taxon>
    </lineage>
</organism>
<dbReference type="PROSITE" id="PS51257">
    <property type="entry name" value="PROKAR_LIPOPROTEIN"/>
    <property type="match status" value="1"/>
</dbReference>
<comment type="caution">
    <text evidence="2">The sequence shown here is derived from an EMBL/GenBank/DDBJ whole genome shotgun (WGS) entry which is preliminary data.</text>
</comment>
<gene>
    <name evidence="2" type="ORF">AA106555_1355</name>
</gene>
<evidence type="ECO:0000313" key="3">
    <source>
        <dbReference type="Proteomes" id="UP001062632"/>
    </source>
</evidence>
<feature type="signal peptide" evidence="1">
    <location>
        <begin position="1"/>
        <end position="22"/>
    </location>
</feature>
<protein>
    <recommendedName>
        <fullName evidence="4">Glycine zipper domain-containing protein</fullName>
    </recommendedName>
</protein>
<evidence type="ECO:0008006" key="4">
    <source>
        <dbReference type="Google" id="ProtNLM"/>
    </source>
</evidence>
<reference evidence="2 3" key="1">
    <citation type="submission" date="2013-04" db="EMBL/GenBank/DDBJ databases">
        <title>The genome sequencing project of 58 acetic acid bacteria.</title>
        <authorList>
            <person name="Okamoto-Kainuma A."/>
            <person name="Ishikawa M."/>
            <person name="Umino S."/>
            <person name="Koizumi Y."/>
            <person name="Shiwa Y."/>
            <person name="Yoshikawa H."/>
            <person name="Matsutani M."/>
            <person name="Matsushita K."/>
        </authorList>
    </citation>
    <scope>NUCLEOTIDE SEQUENCE [LARGE SCALE GENOMIC DNA]</scope>
    <source>
        <strain evidence="2 3">NBRC 106555</strain>
    </source>
</reference>
<feature type="chain" id="PRO_5046143304" description="Glycine zipper domain-containing protein" evidence="1">
    <location>
        <begin position="23"/>
        <end position="136"/>
    </location>
</feature>
<keyword evidence="1" id="KW-0732">Signal</keyword>
<name>A0ABQ0QQQ5_9PROT</name>
<dbReference type="RefSeq" id="WP_240775234.1">
    <property type="nucleotide sequence ID" value="NZ_BAQC01000036.1"/>
</dbReference>
<accession>A0ABQ0QQQ5</accession>